<gene>
    <name evidence="1" type="ORF">SS1G_13903</name>
</gene>
<dbReference type="KEGG" id="ssl:SS1G_13903"/>
<dbReference type="AlphaFoldDB" id="A7F8H2"/>
<evidence type="ECO:0000313" key="1">
    <source>
        <dbReference type="EMBL" id="EDN99043.1"/>
    </source>
</evidence>
<sequence>MEHGFINPSASVERDHDLMKTNTIWHSQTQLLHSISAEESMAGDKDVIDGIVSKD</sequence>
<reference evidence="2" key="1">
    <citation type="journal article" date="2011" name="PLoS Genet.">
        <title>Genomic analysis of the necrotrophic fungal pathogens Sclerotinia sclerotiorum and Botrytis cinerea.</title>
        <authorList>
            <person name="Amselem J."/>
            <person name="Cuomo C.A."/>
            <person name="van Kan J.A."/>
            <person name="Viaud M."/>
            <person name="Benito E.P."/>
            <person name="Couloux A."/>
            <person name="Coutinho P.M."/>
            <person name="de Vries R.P."/>
            <person name="Dyer P.S."/>
            <person name="Fillinger S."/>
            <person name="Fournier E."/>
            <person name="Gout L."/>
            <person name="Hahn M."/>
            <person name="Kohn L."/>
            <person name="Lapalu N."/>
            <person name="Plummer K.M."/>
            <person name="Pradier J.M."/>
            <person name="Quevillon E."/>
            <person name="Sharon A."/>
            <person name="Simon A."/>
            <person name="ten Have A."/>
            <person name="Tudzynski B."/>
            <person name="Tudzynski P."/>
            <person name="Wincker P."/>
            <person name="Andrew M."/>
            <person name="Anthouard V."/>
            <person name="Beever R.E."/>
            <person name="Beffa R."/>
            <person name="Benoit I."/>
            <person name="Bouzid O."/>
            <person name="Brault B."/>
            <person name="Chen Z."/>
            <person name="Choquer M."/>
            <person name="Collemare J."/>
            <person name="Cotton P."/>
            <person name="Danchin E.G."/>
            <person name="Da Silva C."/>
            <person name="Gautier A."/>
            <person name="Giraud C."/>
            <person name="Giraud T."/>
            <person name="Gonzalez C."/>
            <person name="Grossetete S."/>
            <person name="Guldener U."/>
            <person name="Henrissat B."/>
            <person name="Howlett B.J."/>
            <person name="Kodira C."/>
            <person name="Kretschmer M."/>
            <person name="Lappartient A."/>
            <person name="Leroch M."/>
            <person name="Levis C."/>
            <person name="Mauceli E."/>
            <person name="Neuveglise C."/>
            <person name="Oeser B."/>
            <person name="Pearson M."/>
            <person name="Poulain J."/>
            <person name="Poussereau N."/>
            <person name="Quesneville H."/>
            <person name="Rascle C."/>
            <person name="Schumacher J."/>
            <person name="Segurens B."/>
            <person name="Sexton A."/>
            <person name="Silva E."/>
            <person name="Sirven C."/>
            <person name="Soanes D.M."/>
            <person name="Talbot N.J."/>
            <person name="Templeton M."/>
            <person name="Yandava C."/>
            <person name="Yarden O."/>
            <person name="Zeng Q."/>
            <person name="Rollins J.A."/>
            <person name="Lebrun M.H."/>
            <person name="Dickman M."/>
        </authorList>
    </citation>
    <scope>NUCLEOTIDE SEQUENCE [LARGE SCALE GENOMIC DNA]</scope>
    <source>
        <strain evidence="2">ATCC 18683 / 1980 / Ss-1</strain>
    </source>
</reference>
<dbReference type="Proteomes" id="UP000001312">
    <property type="component" value="Unassembled WGS sequence"/>
</dbReference>
<name>A7F8H2_SCLS1</name>
<protein>
    <submittedName>
        <fullName evidence="1">Uncharacterized protein</fullName>
    </submittedName>
</protein>
<dbReference type="InParanoid" id="A7F8H2"/>
<dbReference type="RefSeq" id="XP_001585043.1">
    <property type="nucleotide sequence ID" value="XM_001584993.1"/>
</dbReference>
<dbReference type="GeneID" id="5481220"/>
<organism evidence="1 2">
    <name type="scientific">Sclerotinia sclerotiorum (strain ATCC 18683 / 1980 / Ss-1)</name>
    <name type="common">White mold</name>
    <name type="synonym">Whetzelinia sclerotiorum</name>
    <dbReference type="NCBI Taxonomy" id="665079"/>
    <lineage>
        <taxon>Eukaryota</taxon>
        <taxon>Fungi</taxon>
        <taxon>Dikarya</taxon>
        <taxon>Ascomycota</taxon>
        <taxon>Pezizomycotina</taxon>
        <taxon>Leotiomycetes</taxon>
        <taxon>Helotiales</taxon>
        <taxon>Sclerotiniaceae</taxon>
        <taxon>Sclerotinia</taxon>
    </lineage>
</organism>
<proteinExistence type="predicted"/>
<keyword evidence="2" id="KW-1185">Reference proteome</keyword>
<dbReference type="EMBL" id="CH476648">
    <property type="protein sequence ID" value="EDN99043.1"/>
    <property type="molecule type" value="Genomic_DNA"/>
</dbReference>
<evidence type="ECO:0000313" key="2">
    <source>
        <dbReference type="Proteomes" id="UP000001312"/>
    </source>
</evidence>
<accession>A7F8H2</accession>